<evidence type="ECO:0000313" key="2">
    <source>
        <dbReference type="Proteomes" id="UP000823674"/>
    </source>
</evidence>
<organism evidence="1 2">
    <name type="scientific">Brassica rapa subsp. trilocularis</name>
    <dbReference type="NCBI Taxonomy" id="1813537"/>
    <lineage>
        <taxon>Eukaryota</taxon>
        <taxon>Viridiplantae</taxon>
        <taxon>Streptophyta</taxon>
        <taxon>Embryophyta</taxon>
        <taxon>Tracheophyta</taxon>
        <taxon>Spermatophyta</taxon>
        <taxon>Magnoliopsida</taxon>
        <taxon>eudicotyledons</taxon>
        <taxon>Gunneridae</taxon>
        <taxon>Pentapetalae</taxon>
        <taxon>rosids</taxon>
        <taxon>malvids</taxon>
        <taxon>Brassicales</taxon>
        <taxon>Brassicaceae</taxon>
        <taxon>Brassiceae</taxon>
        <taxon>Brassica</taxon>
    </lineage>
</organism>
<sequence>MTLEQPLKDVPRAAELTEVKKAVHKLKGSLNDRASMLEVQIKGLTAKRDVDLRSASYEAKEVFIVSYIGYLAQ</sequence>
<dbReference type="Proteomes" id="UP000823674">
    <property type="component" value="Chromosome A06"/>
</dbReference>
<dbReference type="EMBL" id="JADBGQ010000006">
    <property type="protein sequence ID" value="KAG5394245.1"/>
    <property type="molecule type" value="Genomic_DNA"/>
</dbReference>
<evidence type="ECO:0000313" key="1">
    <source>
        <dbReference type="EMBL" id="KAG5394245.1"/>
    </source>
</evidence>
<evidence type="ECO:0008006" key="3">
    <source>
        <dbReference type="Google" id="ProtNLM"/>
    </source>
</evidence>
<accession>A0ABQ7M623</accession>
<comment type="caution">
    <text evidence="1">The sequence shown here is derived from an EMBL/GenBank/DDBJ whole genome shotgun (WGS) entry which is preliminary data.</text>
</comment>
<keyword evidence="2" id="KW-1185">Reference proteome</keyword>
<reference evidence="1 2" key="1">
    <citation type="submission" date="2021-03" db="EMBL/GenBank/DDBJ databases">
        <authorList>
            <person name="King G.J."/>
            <person name="Bancroft I."/>
            <person name="Baten A."/>
            <person name="Bloomfield J."/>
            <person name="Borpatragohain P."/>
            <person name="He Z."/>
            <person name="Irish N."/>
            <person name="Irwin J."/>
            <person name="Liu K."/>
            <person name="Mauleon R.P."/>
            <person name="Moore J."/>
            <person name="Morris R."/>
            <person name="Ostergaard L."/>
            <person name="Wang B."/>
            <person name="Wells R."/>
        </authorList>
    </citation>
    <scope>NUCLEOTIDE SEQUENCE [LARGE SCALE GENOMIC DNA]</scope>
    <source>
        <strain evidence="1">R-o-18</strain>
        <tissue evidence="1">Leaf</tissue>
    </source>
</reference>
<proteinExistence type="predicted"/>
<gene>
    <name evidence="1" type="primary">A06p041420.1_BraROA</name>
    <name evidence="1" type="ORF">IGI04_024208</name>
</gene>
<name>A0ABQ7M623_BRACM</name>
<protein>
    <recommendedName>
        <fullName evidence="3">HPt domain-containing protein</fullName>
    </recommendedName>
</protein>